<dbReference type="AlphaFoldDB" id="A0A974NI77"/>
<sequence>MMTKETNQSWGGRFNEPVDAFVARFTASVDFDKRLYKHDIMGSIAHAKMLTEVGVLTALERDAIIEGLSQIQQEIEAGQFEWRVDLEDVHMNIEAKLTERIGVTGKKLHTGRSRNDQVATDIRLWLRDEIDRIKAEVTRLQQGILQLAEREADTIMPGFTHLQTAQPVTFGHHLLAWFEMLSRDFERLVDCRKRVNRMPLGSAALAGTTYPIDRLITCDLLGFEAVSGNSLDGVSDRDFAIEFCSAASLIMMHLSRFSEELVLWTSAQFRFIELPDRFCTGSSIMPQKKNPDVPELIRGKSGRVFGDLTGLLTLMKGQPLAYNKDNQEDKEPLFDAVDTVADSLRAFADMVPAIQARRENMREAALRGFSTATDLADYLVGKGLPFRDCHEIVGHAVRYGVEHNKDLAEMSLAELKQFSDKIEQDVFAVLTLEGSVNARNHLGGTAPAQVKAAIEQAKELLANR</sequence>
<dbReference type="Gene3D" id="1.10.275.10">
    <property type="entry name" value="Fumarase/aspartase (N-terminal domain)"/>
    <property type="match status" value="1"/>
</dbReference>
<dbReference type="SUPFAM" id="SSF48557">
    <property type="entry name" value="L-aspartase-like"/>
    <property type="match status" value="1"/>
</dbReference>
<accession>A0A974NI77</accession>
<gene>
    <name evidence="8 11" type="primary">argH</name>
    <name evidence="11" type="ORF">JHT90_01685</name>
</gene>
<dbReference type="Proteomes" id="UP000595278">
    <property type="component" value="Chromosome"/>
</dbReference>
<evidence type="ECO:0000313" key="12">
    <source>
        <dbReference type="Proteomes" id="UP000595278"/>
    </source>
</evidence>
<dbReference type="PROSITE" id="PS00163">
    <property type="entry name" value="FUMARATE_LYASES"/>
    <property type="match status" value="1"/>
</dbReference>
<dbReference type="InterPro" id="IPR008948">
    <property type="entry name" value="L-Aspartase-like"/>
</dbReference>
<reference evidence="11 12" key="1">
    <citation type="submission" date="2021-01" db="EMBL/GenBank/DDBJ databases">
        <title>Entomomonas sp. F2A isolated from a house cricket (Acheta domesticus).</title>
        <authorList>
            <person name="Spergser J."/>
            <person name="Busse H.-J."/>
        </authorList>
    </citation>
    <scope>NUCLEOTIDE SEQUENCE [LARGE SCALE GENOMIC DNA]</scope>
    <source>
        <strain evidence="11 12">F2A</strain>
    </source>
</reference>
<dbReference type="InterPro" id="IPR024083">
    <property type="entry name" value="Fumarase/histidase_N"/>
</dbReference>
<keyword evidence="6 8" id="KW-0028">Amino-acid biosynthesis</keyword>
<dbReference type="CDD" id="cd01359">
    <property type="entry name" value="Argininosuccinate_lyase"/>
    <property type="match status" value="1"/>
</dbReference>
<comment type="catalytic activity">
    <reaction evidence="1 8">
        <text>2-(N(omega)-L-arginino)succinate = fumarate + L-arginine</text>
        <dbReference type="Rhea" id="RHEA:24020"/>
        <dbReference type="ChEBI" id="CHEBI:29806"/>
        <dbReference type="ChEBI" id="CHEBI:32682"/>
        <dbReference type="ChEBI" id="CHEBI:57472"/>
        <dbReference type="EC" id="4.3.2.1"/>
    </reaction>
</comment>
<evidence type="ECO:0000256" key="7">
    <source>
        <dbReference type="ARBA" id="ARBA00023239"/>
    </source>
</evidence>
<dbReference type="EMBL" id="CP067393">
    <property type="protein sequence ID" value="QQP87103.1"/>
    <property type="molecule type" value="Genomic_DNA"/>
</dbReference>
<feature type="domain" description="Argininosuccinate lyase C-terminal" evidence="10">
    <location>
        <begin position="369"/>
        <end position="437"/>
    </location>
</feature>
<evidence type="ECO:0000256" key="8">
    <source>
        <dbReference type="HAMAP-Rule" id="MF_00006"/>
    </source>
</evidence>
<dbReference type="PANTHER" id="PTHR43814">
    <property type="entry name" value="ARGININOSUCCINATE LYASE"/>
    <property type="match status" value="1"/>
</dbReference>
<name>A0A974NI77_9GAMM</name>
<proteinExistence type="inferred from homology"/>
<evidence type="ECO:0000256" key="5">
    <source>
        <dbReference type="ARBA" id="ARBA00022571"/>
    </source>
</evidence>
<comment type="subcellular location">
    <subcellularLocation>
        <location evidence="8">Cytoplasm</location>
    </subcellularLocation>
</comment>
<dbReference type="InterPro" id="IPR022761">
    <property type="entry name" value="Fumarate_lyase_N"/>
</dbReference>
<keyword evidence="5 8" id="KW-0055">Arginine biosynthesis</keyword>
<comment type="pathway">
    <text evidence="2 8">Amino-acid biosynthesis; L-arginine biosynthesis; L-arginine from L-ornithine and carbamoyl phosphate: step 3/3.</text>
</comment>
<dbReference type="GO" id="GO:0004056">
    <property type="term" value="F:argininosuccinate lyase activity"/>
    <property type="evidence" value="ECO:0007669"/>
    <property type="project" value="UniProtKB-UniRule"/>
</dbReference>
<dbReference type="GO" id="GO:0005829">
    <property type="term" value="C:cytosol"/>
    <property type="evidence" value="ECO:0007669"/>
    <property type="project" value="TreeGrafter"/>
</dbReference>
<dbReference type="NCBIfam" id="TIGR00838">
    <property type="entry name" value="argH"/>
    <property type="match status" value="1"/>
</dbReference>
<dbReference type="RefSeq" id="WP_201095717.1">
    <property type="nucleotide sequence ID" value="NZ_CP067393.1"/>
</dbReference>
<protein>
    <recommendedName>
        <fullName evidence="4 8">Argininosuccinate lyase</fullName>
        <shortName evidence="8">ASAL</shortName>
        <ecNumber evidence="4 8">4.3.2.1</ecNumber>
    </recommendedName>
    <alternativeName>
        <fullName evidence="8">Arginosuccinase</fullName>
    </alternativeName>
</protein>
<dbReference type="GO" id="GO:0042450">
    <property type="term" value="P:L-arginine biosynthetic process via ornithine"/>
    <property type="evidence" value="ECO:0007669"/>
    <property type="project" value="UniProtKB-UniRule"/>
</dbReference>
<dbReference type="FunFam" id="1.10.40.30:FF:000001">
    <property type="entry name" value="Argininosuccinate lyase"/>
    <property type="match status" value="1"/>
</dbReference>
<keyword evidence="12" id="KW-1185">Reference proteome</keyword>
<dbReference type="FunFam" id="1.10.275.10:FF:000002">
    <property type="entry name" value="Argininosuccinate lyase"/>
    <property type="match status" value="1"/>
</dbReference>
<dbReference type="InterPro" id="IPR009049">
    <property type="entry name" value="Argininosuccinate_lyase"/>
</dbReference>
<dbReference type="InterPro" id="IPR000362">
    <property type="entry name" value="Fumarate_lyase_fam"/>
</dbReference>
<dbReference type="Pfam" id="PF14698">
    <property type="entry name" value="ASL_C2"/>
    <property type="match status" value="1"/>
</dbReference>
<dbReference type="Gene3D" id="1.20.200.10">
    <property type="entry name" value="Fumarase/aspartase (Central domain)"/>
    <property type="match status" value="1"/>
</dbReference>
<dbReference type="EC" id="4.3.2.1" evidence="4 8"/>
<dbReference type="Gene3D" id="1.10.40.30">
    <property type="entry name" value="Fumarase/aspartase (C-terminal domain)"/>
    <property type="match status" value="1"/>
</dbReference>
<dbReference type="KEGG" id="eaz:JHT90_01685"/>
<dbReference type="InterPro" id="IPR029419">
    <property type="entry name" value="Arg_succ_lyase_C"/>
</dbReference>
<evidence type="ECO:0000259" key="10">
    <source>
        <dbReference type="Pfam" id="PF14698"/>
    </source>
</evidence>
<dbReference type="PRINTS" id="PR00149">
    <property type="entry name" value="FUMRATELYASE"/>
</dbReference>
<evidence type="ECO:0000256" key="2">
    <source>
        <dbReference type="ARBA" id="ARBA00004941"/>
    </source>
</evidence>
<keyword evidence="8" id="KW-0963">Cytoplasm</keyword>
<dbReference type="PANTHER" id="PTHR43814:SF1">
    <property type="entry name" value="ARGININOSUCCINATE LYASE"/>
    <property type="match status" value="1"/>
</dbReference>
<feature type="domain" description="Fumarate lyase N-terminal" evidence="9">
    <location>
        <begin position="12"/>
        <end position="306"/>
    </location>
</feature>
<evidence type="ECO:0000256" key="4">
    <source>
        <dbReference type="ARBA" id="ARBA00012338"/>
    </source>
</evidence>
<dbReference type="FunFam" id="1.20.200.10:FF:000015">
    <property type="entry name" value="argininosuccinate lyase isoform X2"/>
    <property type="match status" value="1"/>
</dbReference>
<evidence type="ECO:0000259" key="9">
    <source>
        <dbReference type="Pfam" id="PF00206"/>
    </source>
</evidence>
<dbReference type="InterPro" id="IPR020557">
    <property type="entry name" value="Fumarate_lyase_CS"/>
</dbReference>
<evidence type="ECO:0000256" key="3">
    <source>
        <dbReference type="ARBA" id="ARBA00005552"/>
    </source>
</evidence>
<dbReference type="Pfam" id="PF00206">
    <property type="entry name" value="Lyase_1"/>
    <property type="match status" value="1"/>
</dbReference>
<comment type="similarity">
    <text evidence="3">In the N-terminal section; belongs to the lyase 1 family. Argininosuccinate lyase subfamily.</text>
</comment>
<dbReference type="PRINTS" id="PR00145">
    <property type="entry name" value="ARGSUCLYASE"/>
</dbReference>
<keyword evidence="7 8" id="KW-0456">Lyase</keyword>
<evidence type="ECO:0000313" key="11">
    <source>
        <dbReference type="EMBL" id="QQP87103.1"/>
    </source>
</evidence>
<organism evidence="11 12">
    <name type="scientific">Entomomonas asaccharolytica</name>
    <dbReference type="NCBI Taxonomy" id="2785331"/>
    <lineage>
        <taxon>Bacteria</taxon>
        <taxon>Pseudomonadati</taxon>
        <taxon>Pseudomonadota</taxon>
        <taxon>Gammaproteobacteria</taxon>
        <taxon>Pseudomonadales</taxon>
        <taxon>Pseudomonadaceae</taxon>
        <taxon>Entomomonas</taxon>
    </lineage>
</organism>
<dbReference type="HAMAP" id="MF_00006">
    <property type="entry name" value="Arg_succ_lyase"/>
    <property type="match status" value="1"/>
</dbReference>
<evidence type="ECO:0000256" key="1">
    <source>
        <dbReference type="ARBA" id="ARBA00000985"/>
    </source>
</evidence>
<evidence type="ECO:0000256" key="6">
    <source>
        <dbReference type="ARBA" id="ARBA00022605"/>
    </source>
</evidence>
<comment type="similarity">
    <text evidence="8">Belongs to the lyase 1 family. Argininosuccinate lyase subfamily.</text>
</comment>